<evidence type="ECO:0000256" key="5">
    <source>
        <dbReference type="ARBA" id="ARBA00022989"/>
    </source>
</evidence>
<feature type="transmembrane region" description="Helical" evidence="7">
    <location>
        <begin position="9"/>
        <end position="31"/>
    </location>
</feature>
<dbReference type="RefSeq" id="WP_142535752.1">
    <property type="nucleotide sequence ID" value="NZ_SGJB01000006.1"/>
</dbReference>
<dbReference type="CDD" id="cd06261">
    <property type="entry name" value="TM_PBP2"/>
    <property type="match status" value="1"/>
</dbReference>
<evidence type="ECO:0000256" key="4">
    <source>
        <dbReference type="ARBA" id="ARBA00022692"/>
    </source>
</evidence>
<keyword evidence="2 7" id="KW-0813">Transport</keyword>
<keyword evidence="3" id="KW-1003">Cell membrane</keyword>
<keyword evidence="4 7" id="KW-0812">Transmembrane</keyword>
<name>A0A544QW61_9FIRM</name>
<comment type="caution">
    <text evidence="9">The sequence shown here is derived from an EMBL/GenBank/DDBJ whole genome shotgun (WGS) entry which is preliminary data.</text>
</comment>
<evidence type="ECO:0000256" key="2">
    <source>
        <dbReference type="ARBA" id="ARBA00022448"/>
    </source>
</evidence>
<dbReference type="Proteomes" id="UP000317863">
    <property type="component" value="Unassembled WGS sequence"/>
</dbReference>
<gene>
    <name evidence="9" type="ORF">EXD82_04670</name>
</gene>
<feature type="transmembrane region" description="Helical" evidence="7">
    <location>
        <begin position="262"/>
        <end position="283"/>
    </location>
</feature>
<protein>
    <submittedName>
        <fullName evidence="9">Sugar ABC transporter permease</fullName>
    </submittedName>
</protein>
<dbReference type="InterPro" id="IPR000515">
    <property type="entry name" value="MetI-like"/>
</dbReference>
<evidence type="ECO:0000256" key="7">
    <source>
        <dbReference type="RuleBase" id="RU363032"/>
    </source>
</evidence>
<dbReference type="OrthoDB" id="9809173at2"/>
<dbReference type="EMBL" id="SGJB01000006">
    <property type="protein sequence ID" value="TQQ84922.1"/>
    <property type="molecule type" value="Genomic_DNA"/>
</dbReference>
<feature type="transmembrane region" description="Helical" evidence="7">
    <location>
        <begin position="157"/>
        <end position="177"/>
    </location>
</feature>
<dbReference type="Pfam" id="PF00528">
    <property type="entry name" value="BPD_transp_1"/>
    <property type="match status" value="1"/>
</dbReference>
<proteinExistence type="inferred from homology"/>
<accession>A0A544QW61</accession>
<comment type="similarity">
    <text evidence="7">Belongs to the binding-protein-dependent transport system permease family.</text>
</comment>
<comment type="subcellular location">
    <subcellularLocation>
        <location evidence="1 7">Cell membrane</location>
        <topology evidence="1 7">Multi-pass membrane protein</topology>
    </subcellularLocation>
</comment>
<dbReference type="PROSITE" id="PS50928">
    <property type="entry name" value="ABC_TM1"/>
    <property type="match status" value="1"/>
</dbReference>
<dbReference type="InterPro" id="IPR035906">
    <property type="entry name" value="MetI-like_sf"/>
</dbReference>
<evidence type="ECO:0000313" key="10">
    <source>
        <dbReference type="Proteomes" id="UP000317863"/>
    </source>
</evidence>
<dbReference type="GO" id="GO:0055085">
    <property type="term" value="P:transmembrane transport"/>
    <property type="evidence" value="ECO:0007669"/>
    <property type="project" value="InterPro"/>
</dbReference>
<dbReference type="Gene3D" id="1.10.3720.10">
    <property type="entry name" value="MetI-like"/>
    <property type="match status" value="1"/>
</dbReference>
<dbReference type="AlphaFoldDB" id="A0A544QW61"/>
<sequence>MKKKEKQLYLWLIPMVIFLAGFVLAPLIVTIKDSFFSVSLLNMNDKEFVGMVNYINLFKDRNVIKAFSNTSFYLITALIAETLLGLIFAYILKEKFKGHGIAVAILILPWALPPLVNGIMWKLIFDPSIGMINTFLMKLGIISDAIIWLNNPKLSKICIILVHVWRMVPLITIIFMAKMKSIPKEVFEAATIDGASKIKQFFTIILPSVRSVFIITLVQGCIGAFHLFDEAYSMTGIAYDTRSLLIQNYLTAFREYDLGKGMALSLVISFSLIVVMIILNFIVRRSVDD</sequence>
<dbReference type="SUPFAM" id="SSF161098">
    <property type="entry name" value="MetI-like"/>
    <property type="match status" value="1"/>
</dbReference>
<dbReference type="GO" id="GO:0005886">
    <property type="term" value="C:plasma membrane"/>
    <property type="evidence" value="ECO:0007669"/>
    <property type="project" value="UniProtKB-SubCell"/>
</dbReference>
<evidence type="ECO:0000259" key="8">
    <source>
        <dbReference type="PROSITE" id="PS50928"/>
    </source>
</evidence>
<evidence type="ECO:0000313" key="9">
    <source>
        <dbReference type="EMBL" id="TQQ84922.1"/>
    </source>
</evidence>
<organism evidence="9 10">
    <name type="scientific">Peptacetobacter hominis</name>
    <dbReference type="NCBI Taxonomy" id="2743610"/>
    <lineage>
        <taxon>Bacteria</taxon>
        <taxon>Bacillati</taxon>
        <taxon>Bacillota</taxon>
        <taxon>Clostridia</taxon>
        <taxon>Peptostreptococcales</taxon>
        <taxon>Peptostreptococcaceae</taxon>
        <taxon>Peptacetobacter</taxon>
    </lineage>
</organism>
<dbReference type="PANTHER" id="PTHR43005">
    <property type="entry name" value="BLR7065 PROTEIN"/>
    <property type="match status" value="1"/>
</dbReference>
<reference evidence="9 10" key="1">
    <citation type="submission" date="2019-02" db="EMBL/GenBank/DDBJ databases">
        <title>Peptostreptococcaceae bacterium ZHW00191 nov., a new bacterium isolated from the human gut.</title>
        <authorList>
            <person name="Zhou H.-W."/>
            <person name="Chen X.-J."/>
        </authorList>
    </citation>
    <scope>NUCLEOTIDE SEQUENCE [LARGE SCALE GENOMIC DNA]</scope>
    <source>
        <strain evidence="9 10">ZHW00191</strain>
    </source>
</reference>
<evidence type="ECO:0000256" key="3">
    <source>
        <dbReference type="ARBA" id="ARBA00022475"/>
    </source>
</evidence>
<keyword evidence="5 7" id="KW-1133">Transmembrane helix</keyword>
<keyword evidence="10" id="KW-1185">Reference proteome</keyword>
<feature type="transmembrane region" description="Helical" evidence="7">
    <location>
        <begin position="72"/>
        <end position="92"/>
    </location>
</feature>
<dbReference type="PANTHER" id="PTHR43005:SF1">
    <property type="entry name" value="SPERMIDINE_PUTRESCINE TRANSPORT SYSTEM PERMEASE PROTEIN"/>
    <property type="match status" value="1"/>
</dbReference>
<feature type="transmembrane region" description="Helical" evidence="7">
    <location>
        <begin position="101"/>
        <end position="124"/>
    </location>
</feature>
<evidence type="ECO:0000256" key="6">
    <source>
        <dbReference type="ARBA" id="ARBA00023136"/>
    </source>
</evidence>
<feature type="domain" description="ABC transmembrane type-1" evidence="8">
    <location>
        <begin position="67"/>
        <end position="283"/>
    </location>
</feature>
<keyword evidence="6 7" id="KW-0472">Membrane</keyword>
<evidence type="ECO:0000256" key="1">
    <source>
        <dbReference type="ARBA" id="ARBA00004651"/>
    </source>
</evidence>